<organism evidence="4 6">
    <name type="scientific">Trichinella pseudospiralis</name>
    <name type="common">Parasitic roundworm</name>
    <dbReference type="NCBI Taxonomy" id="6337"/>
    <lineage>
        <taxon>Eukaryota</taxon>
        <taxon>Metazoa</taxon>
        <taxon>Ecdysozoa</taxon>
        <taxon>Nematoda</taxon>
        <taxon>Enoplea</taxon>
        <taxon>Dorylaimia</taxon>
        <taxon>Trichinellida</taxon>
        <taxon>Trichinellidae</taxon>
        <taxon>Trichinella</taxon>
    </lineage>
</organism>
<keyword evidence="2" id="KW-0732">Signal</keyword>
<feature type="signal peptide" evidence="2">
    <location>
        <begin position="1"/>
        <end position="17"/>
    </location>
</feature>
<name>A0A0V1H658_TRIPS</name>
<accession>A0A0V1H658</accession>
<protein>
    <submittedName>
        <fullName evidence="4">Uncharacterized protein</fullName>
    </submittedName>
</protein>
<evidence type="ECO:0000313" key="4">
    <source>
        <dbReference type="EMBL" id="KRZ05916.1"/>
    </source>
</evidence>
<proteinExistence type="predicted"/>
<gene>
    <name evidence="3" type="ORF">T4A_12942</name>
    <name evidence="4" type="ORF">T4B_8547</name>
</gene>
<evidence type="ECO:0000313" key="5">
    <source>
        <dbReference type="Proteomes" id="UP000054632"/>
    </source>
</evidence>
<dbReference type="Proteomes" id="UP000054632">
    <property type="component" value="Unassembled WGS sequence"/>
</dbReference>
<evidence type="ECO:0000313" key="3">
    <source>
        <dbReference type="EMBL" id="KRY67859.1"/>
    </source>
</evidence>
<feature type="chain" id="PRO_5010442921" evidence="2">
    <location>
        <begin position="18"/>
        <end position="237"/>
    </location>
</feature>
<evidence type="ECO:0000256" key="2">
    <source>
        <dbReference type="SAM" id="SignalP"/>
    </source>
</evidence>
<keyword evidence="6" id="KW-1185">Reference proteome</keyword>
<sequence length="237" mass="25675">MLCVASVTAIVVPWCCSLPVLPRQTQSRGNKASQPAQYKDTYAVKYGWLFSTYPRYLTLSVVQRAVRSLMIPWGSGSNPCRERGGRAADPTQQVITLALRGAGTAGNGLSPAFSQRMGLNERLDMVEDFFLVNDVPSSRQAASAHLLMTEAVRRSFSRPGSGGLTQAVDALTQRLEKAEAARDQPLDGVLRVRWLGPLSTRLPPATQKNPAVKLPEQRNQGSPSPGDDGTGSRTRIV</sequence>
<comment type="caution">
    <text evidence="4">The sequence shown here is derived from an EMBL/GenBank/DDBJ whole genome shotgun (WGS) entry which is preliminary data.</text>
</comment>
<reference evidence="5 6" key="1">
    <citation type="submission" date="2015-01" db="EMBL/GenBank/DDBJ databases">
        <title>Evolution of Trichinella species and genotypes.</title>
        <authorList>
            <person name="Korhonen P.K."/>
            <person name="Edoardo P."/>
            <person name="Giuseppe L.R."/>
            <person name="Gasser R.B."/>
        </authorList>
    </citation>
    <scope>NUCLEOTIDE SEQUENCE [LARGE SCALE GENOMIC DNA]</scope>
    <source>
        <strain evidence="3">ISS13</strain>
        <strain evidence="4">ISS588</strain>
    </source>
</reference>
<feature type="region of interest" description="Disordered" evidence="1">
    <location>
        <begin position="199"/>
        <end position="237"/>
    </location>
</feature>
<dbReference type="AlphaFoldDB" id="A0A0V1H658"/>
<dbReference type="EMBL" id="JYDS01000451">
    <property type="protein sequence ID" value="KRZ05916.1"/>
    <property type="molecule type" value="Genomic_DNA"/>
</dbReference>
<evidence type="ECO:0000313" key="6">
    <source>
        <dbReference type="Proteomes" id="UP000054805"/>
    </source>
</evidence>
<dbReference type="Proteomes" id="UP000054805">
    <property type="component" value="Unassembled WGS sequence"/>
</dbReference>
<dbReference type="EMBL" id="JYDR01000126">
    <property type="protein sequence ID" value="KRY67859.1"/>
    <property type="molecule type" value="Genomic_DNA"/>
</dbReference>
<evidence type="ECO:0000256" key="1">
    <source>
        <dbReference type="SAM" id="MobiDB-lite"/>
    </source>
</evidence>